<comment type="caution">
    <text evidence="2">The sequence shown here is derived from an EMBL/GenBank/DDBJ whole genome shotgun (WGS) entry which is preliminary data.</text>
</comment>
<feature type="chain" id="PRO_5046493463" description="Sugar lactone lactonase YvrE" evidence="1">
    <location>
        <begin position="26"/>
        <end position="308"/>
    </location>
</feature>
<accession>A0ABP9JAC9</accession>
<sequence>MRTRLRTIAAGIALTVASTVGVAAAAPATAIEPVGFDGVRNCADPKLNAFDNWSGHTLGAYKDTNWVPQGMTYDAKGDQLYVSMYHRDAAEVPRVVVYQRSTSAWVKTIELSGVPKSGHAGGLTIGRGNLYVSDSAGGSFIYRVPIDTVRSVPAGKRQAVKTTRYALKNLGHASYVDYYAGSLYVGDFYSNLMRRYATSTSGAVALSPSATYGTPSIVQGVQVTGSHFVFSRSWGRDNLSKVTTQVRSSGKRTSHNTLPMMEGIVWAPRSAGSSVKRLYSVFESTSKAYADSNCRTHAIWSASSSYIL</sequence>
<protein>
    <recommendedName>
        <fullName evidence="4">Sugar lactone lactonase YvrE</fullName>
    </recommendedName>
</protein>
<keyword evidence="1" id="KW-0732">Signal</keyword>
<reference evidence="3" key="1">
    <citation type="journal article" date="2019" name="Int. J. Syst. Evol. Microbiol.">
        <title>The Global Catalogue of Microorganisms (GCM) 10K type strain sequencing project: providing services to taxonomists for standard genome sequencing and annotation.</title>
        <authorList>
            <consortium name="The Broad Institute Genomics Platform"/>
            <consortium name="The Broad Institute Genome Sequencing Center for Infectious Disease"/>
            <person name="Wu L."/>
            <person name="Ma J."/>
        </authorList>
    </citation>
    <scope>NUCLEOTIDE SEQUENCE [LARGE SCALE GENOMIC DNA]</scope>
    <source>
        <strain evidence="3">JCM 17687</strain>
    </source>
</reference>
<name>A0ABP9JAC9_9MICO</name>
<dbReference type="EMBL" id="BAABIW010000010">
    <property type="protein sequence ID" value="GAA5024001.1"/>
    <property type="molecule type" value="Genomic_DNA"/>
</dbReference>
<evidence type="ECO:0000313" key="3">
    <source>
        <dbReference type="Proteomes" id="UP001500427"/>
    </source>
</evidence>
<gene>
    <name evidence="2" type="ORF">GCM10023258_15750</name>
</gene>
<keyword evidence="3" id="KW-1185">Reference proteome</keyword>
<dbReference type="Proteomes" id="UP001500427">
    <property type="component" value="Unassembled WGS sequence"/>
</dbReference>
<evidence type="ECO:0008006" key="4">
    <source>
        <dbReference type="Google" id="ProtNLM"/>
    </source>
</evidence>
<evidence type="ECO:0000313" key="2">
    <source>
        <dbReference type="EMBL" id="GAA5024001.1"/>
    </source>
</evidence>
<feature type="signal peptide" evidence="1">
    <location>
        <begin position="1"/>
        <end position="25"/>
    </location>
</feature>
<dbReference type="RefSeq" id="WP_345506906.1">
    <property type="nucleotide sequence ID" value="NZ_BAABIW010000010.1"/>
</dbReference>
<organism evidence="2 3">
    <name type="scientific">Terrabacter aeriphilus</name>
    <dbReference type="NCBI Taxonomy" id="515662"/>
    <lineage>
        <taxon>Bacteria</taxon>
        <taxon>Bacillati</taxon>
        <taxon>Actinomycetota</taxon>
        <taxon>Actinomycetes</taxon>
        <taxon>Micrococcales</taxon>
        <taxon>Intrasporangiaceae</taxon>
        <taxon>Terrabacter</taxon>
    </lineage>
</organism>
<dbReference type="SUPFAM" id="SSF63825">
    <property type="entry name" value="YWTD domain"/>
    <property type="match status" value="1"/>
</dbReference>
<evidence type="ECO:0000256" key="1">
    <source>
        <dbReference type="SAM" id="SignalP"/>
    </source>
</evidence>
<proteinExistence type="predicted"/>